<dbReference type="STRING" id="286115.A0A507DQS0"/>
<dbReference type="InterPro" id="IPR056595">
    <property type="entry name" value="Fact-SPT16_PH"/>
</dbReference>
<evidence type="ECO:0000256" key="4">
    <source>
        <dbReference type="ARBA" id="ARBA00022763"/>
    </source>
</evidence>
<keyword evidence="6" id="KW-0175">Coiled coil</keyword>
<evidence type="ECO:0000259" key="14">
    <source>
        <dbReference type="SMART" id="SM01287"/>
    </source>
</evidence>
<feature type="domain" description="Histone chaperone RTT106/FACT complex subunit SPT16-like middle" evidence="14">
    <location>
        <begin position="806"/>
        <end position="896"/>
    </location>
</feature>
<evidence type="ECO:0000256" key="11">
    <source>
        <dbReference type="SAM" id="MobiDB-lite"/>
    </source>
</evidence>
<dbReference type="InterPro" id="IPR013719">
    <property type="entry name" value="RTT106/SPT16-like_middle_dom"/>
</dbReference>
<dbReference type="GO" id="GO:0006260">
    <property type="term" value="P:DNA replication"/>
    <property type="evidence" value="ECO:0007669"/>
    <property type="project" value="UniProtKB-KW"/>
</dbReference>
<dbReference type="Gene3D" id="2.30.29.150">
    <property type="match status" value="1"/>
</dbReference>
<evidence type="ECO:0000256" key="7">
    <source>
        <dbReference type="ARBA" id="ARBA00023163"/>
    </source>
</evidence>
<dbReference type="PANTHER" id="PTHR13980">
    <property type="entry name" value="CDC68 RELATED"/>
    <property type="match status" value="1"/>
</dbReference>
<keyword evidence="9 10" id="KW-0539">Nucleus</keyword>
<keyword evidence="2 10" id="KW-0158">Chromosome</keyword>
<dbReference type="SMART" id="SM01287">
    <property type="entry name" value="Rtt106"/>
    <property type="match status" value="1"/>
</dbReference>
<keyword evidence="8 10" id="KW-0234">DNA repair</keyword>
<dbReference type="Gene3D" id="2.30.29.30">
    <property type="entry name" value="Pleckstrin-homology domain (PH domain)/Phosphotyrosine-binding domain (PTB)"/>
    <property type="match status" value="1"/>
</dbReference>
<evidence type="ECO:0000313" key="17">
    <source>
        <dbReference type="Proteomes" id="UP000317494"/>
    </source>
</evidence>
<dbReference type="Pfam" id="PF08512">
    <property type="entry name" value="Rttp106-like_middle"/>
    <property type="match status" value="1"/>
</dbReference>
<evidence type="ECO:0000256" key="3">
    <source>
        <dbReference type="ARBA" id="ARBA00022705"/>
    </source>
</evidence>
<dbReference type="Pfam" id="PF08644">
    <property type="entry name" value="SPT16"/>
    <property type="match status" value="1"/>
</dbReference>
<dbReference type="InterPro" id="IPR036005">
    <property type="entry name" value="Creatinase/aminopeptidase-like"/>
</dbReference>
<reference evidence="17 18" key="1">
    <citation type="journal article" date="2019" name="Sci. Rep.">
        <title>Comparative genomics of chytrid fungi reveal insights into the obligate biotrophic and pathogenic lifestyle of Synchytrium endobioticum.</title>
        <authorList>
            <person name="van de Vossenberg B.T.L.H."/>
            <person name="Warris S."/>
            <person name="Nguyen H.D.T."/>
            <person name="van Gent-Pelzer M.P.E."/>
            <person name="Joly D.L."/>
            <person name="van de Geest H.C."/>
            <person name="Bonants P.J.M."/>
            <person name="Smith D.S."/>
            <person name="Levesque C.A."/>
            <person name="van der Lee T.A.J."/>
        </authorList>
    </citation>
    <scope>NUCLEOTIDE SEQUENCE [LARGE SCALE GENOMIC DNA]</scope>
    <source>
        <strain evidence="15 18">LEV6574</strain>
        <strain evidence="16 17">MB42</strain>
    </source>
</reference>
<dbReference type="SMART" id="SM01285">
    <property type="entry name" value="FACT-Spt16_Nlob"/>
    <property type="match status" value="1"/>
</dbReference>
<evidence type="ECO:0000256" key="2">
    <source>
        <dbReference type="ARBA" id="ARBA00022454"/>
    </source>
</evidence>
<dbReference type="GO" id="GO:0031491">
    <property type="term" value="F:nucleosome binding"/>
    <property type="evidence" value="ECO:0007669"/>
    <property type="project" value="TreeGrafter"/>
</dbReference>
<feature type="compositionally biased region" description="Acidic residues" evidence="11">
    <location>
        <begin position="930"/>
        <end position="942"/>
    </location>
</feature>
<comment type="subunit">
    <text evidence="10">Component of the FACT complex.</text>
</comment>
<dbReference type="InterPro" id="IPR040258">
    <property type="entry name" value="Spt16"/>
</dbReference>
<gene>
    <name evidence="15" type="ORF">SeLEV6574_g00834</name>
    <name evidence="16" type="ORF">SeMB42_g00678</name>
</gene>
<evidence type="ECO:0000256" key="5">
    <source>
        <dbReference type="ARBA" id="ARBA00023015"/>
    </source>
</evidence>
<dbReference type="GO" id="GO:0006281">
    <property type="term" value="P:DNA repair"/>
    <property type="evidence" value="ECO:0007669"/>
    <property type="project" value="UniProtKB-UniRule"/>
</dbReference>
<dbReference type="SMART" id="SM01286">
    <property type="entry name" value="SPT16"/>
    <property type="match status" value="1"/>
</dbReference>
<dbReference type="OrthoDB" id="10251642at2759"/>
<evidence type="ECO:0000259" key="13">
    <source>
        <dbReference type="SMART" id="SM01286"/>
    </source>
</evidence>
<keyword evidence="7 10" id="KW-0804">Transcription</keyword>
<protein>
    <recommendedName>
        <fullName evidence="10">FACT complex subunit</fullName>
    </recommendedName>
</protein>
<dbReference type="PANTHER" id="PTHR13980:SF15">
    <property type="entry name" value="FACT COMPLEX SUBUNIT SPT16"/>
    <property type="match status" value="1"/>
</dbReference>
<evidence type="ECO:0000313" key="16">
    <source>
        <dbReference type="EMBL" id="TPX53575.1"/>
    </source>
</evidence>
<keyword evidence="4 10" id="KW-0227">DNA damage</keyword>
<evidence type="ECO:0000256" key="1">
    <source>
        <dbReference type="ARBA" id="ARBA00010779"/>
    </source>
</evidence>
<dbReference type="Gene3D" id="2.30.29.210">
    <property type="entry name" value="FACT complex subunit Spt16p/Cdc68p"/>
    <property type="match status" value="1"/>
</dbReference>
<feature type="compositionally biased region" description="Low complexity" evidence="11">
    <location>
        <begin position="961"/>
        <end position="976"/>
    </location>
</feature>
<dbReference type="FunFam" id="2.30.29.30:FF:000017">
    <property type="entry name" value="FACT complex subunit SPT16"/>
    <property type="match status" value="1"/>
</dbReference>
<dbReference type="VEuPathDB" id="FungiDB:SeMB42_g00678"/>
<feature type="compositionally biased region" description="Acidic residues" evidence="11">
    <location>
        <begin position="977"/>
        <end position="987"/>
    </location>
</feature>
<sequence length="1015" mass="114532">MAEINAKLFHKRAIKYLSAWKDATASSKLDDFDFDCMVVAVGDAGDEDSSYFKGTVVHNWLFGYEFPDTLVLVTPTKFTVLTSSKKAKYFEPLQTKAVENRVTLEILARPKDEKENADLLQTFINKIEGTKVGYFPKDRYTGKFLNEWNKVLAASERAIDKVDGTKSWSVVMAVKDEEEVKHLSTAAKLSSLVMKNYLYGTILQAIDKNKTVTHAALSESTEGLLEEENSKRLAALKIPNNIAMGDAEWCYPPIIQSGGKYDLKPSAQSDESPLNAGTVICAVGVRYNAYCSTIGRTLLFINDKKRAKHYTTLVELQKHLLSNVIKDGVKCSDVQSEAQKFLEKANPELLHHLTLNLGSVIGIDFRDPNFTINAKTQRPLRNGMVLNLSVGFEKLESDLSDKQNKIYALFLADTVLITTEGCQLLTDMNKELKDINFNLRDDPAKENGRASITSPKQQKNSKVVSSKLRNDDRGDDQTDDVKKRDHQRVLSVKVQQAGLERFAEGDTGDKKAERATFRKYETYRNNAAMPPDVKNLQIVVDRRTQAIILPIFNQAVPFHITTLKNVTKSDEGEYSYLRFNFITPGAGVRKESNKEVFEDPNATFIRSLSYRSAEIGRFNEIHREVTELKKVSIKREAERAQLADLVEQDKLVEVKGKRPSRLAEVYARPQLEGKRAWGDLEIHTNGLRYVSHGHVLFSNIQHLFFQPCQGELIVILHINLKHPIMIGKRKTKDVQFYRDVVDASFDETGNRKRRFNYGDEDELKAEQEERKRREQLDKEFKAFAEKISEASDRSVDVEVPYRELGFQGVPFKQNVLMQPTQNCLVHLTEPPFLVVTMSDIEVAHLERVSFGLKNFDLVFVFKDFTKPVVHINTIAMSSLDTVKDWLNESDVSFSEGPVNLNWGPIMKTINEDPADFFRQGGWAFLRTDGEDSDGGESDEESEFAISGSDASSESDSESEFDSNASGSDSGSASASGSDEEEEESEEEDRGKKSKSKNKRSSEDDTSPRATKKQKR</sequence>
<feature type="domain" description="FACT complex subunit SPT16 N-terminal lobe" evidence="12">
    <location>
        <begin position="4"/>
        <end position="168"/>
    </location>
</feature>
<evidence type="ECO:0000256" key="10">
    <source>
        <dbReference type="RuleBase" id="RU367052"/>
    </source>
</evidence>
<evidence type="ECO:0000313" key="18">
    <source>
        <dbReference type="Proteomes" id="UP000320475"/>
    </source>
</evidence>
<dbReference type="InterPro" id="IPR000994">
    <property type="entry name" value="Pept_M24"/>
</dbReference>
<dbReference type="EMBL" id="QEAN01000014">
    <property type="protein sequence ID" value="TPX53575.1"/>
    <property type="molecule type" value="Genomic_DNA"/>
</dbReference>
<organism evidence="16 17">
    <name type="scientific">Synchytrium endobioticum</name>
    <dbReference type="NCBI Taxonomy" id="286115"/>
    <lineage>
        <taxon>Eukaryota</taxon>
        <taxon>Fungi</taxon>
        <taxon>Fungi incertae sedis</taxon>
        <taxon>Chytridiomycota</taxon>
        <taxon>Chytridiomycota incertae sedis</taxon>
        <taxon>Chytridiomycetes</taxon>
        <taxon>Synchytriales</taxon>
        <taxon>Synchytriaceae</taxon>
        <taxon>Synchytrium</taxon>
    </lineage>
</organism>
<comment type="similarity">
    <text evidence="1 10">Belongs to the peptidase M24 family. SPT16 subfamily.</text>
</comment>
<dbReference type="FunFam" id="3.90.230.10:FF:000005">
    <property type="entry name" value="FACT complex subunit spt16"/>
    <property type="match status" value="1"/>
</dbReference>
<accession>A0A507DQS0</accession>
<dbReference type="Gene3D" id="3.40.350.10">
    <property type="entry name" value="Creatinase/prolidase N-terminal domain"/>
    <property type="match status" value="1"/>
</dbReference>
<dbReference type="GO" id="GO:0010468">
    <property type="term" value="P:regulation of gene expression"/>
    <property type="evidence" value="ECO:0007669"/>
    <property type="project" value="UniProtKB-ARBA"/>
</dbReference>
<keyword evidence="5 10" id="KW-0805">Transcription regulation</keyword>
<evidence type="ECO:0000256" key="6">
    <source>
        <dbReference type="ARBA" id="ARBA00023054"/>
    </source>
</evidence>
<feature type="domain" description="FACT complex subunit SPT16 middle" evidence="13">
    <location>
        <begin position="538"/>
        <end position="689"/>
    </location>
</feature>
<dbReference type="InterPro" id="IPR011993">
    <property type="entry name" value="PH-like_dom_sf"/>
</dbReference>
<feature type="region of interest" description="Disordered" evidence="11">
    <location>
        <begin position="927"/>
        <end position="1015"/>
    </location>
</feature>
<dbReference type="Pfam" id="PF24824">
    <property type="entry name" value="PH_SPT16"/>
    <property type="match status" value="1"/>
</dbReference>
<comment type="function">
    <text evidence="10">Component of the FACT complex, a general chromatin factor that acts to reorganize nucleosomes. The FACT complex is involved in multiple processes that require DNA as a template such as mRNA elongation, DNA replication and DNA repair. During transcription elongation the FACT complex acts as a histone chaperone that both destabilizes and restores nucleosomal structure. It facilitates the passage of RNA polymerase II and transcription by promoting the dissociation of one histone H2A-H2B dimer from the nucleosome, then subsequently promotes the reestablishment of the nucleosome following the passage of RNA polymerase II.</text>
</comment>
<dbReference type="Proteomes" id="UP000320475">
    <property type="component" value="Unassembled WGS sequence"/>
</dbReference>
<dbReference type="GO" id="GO:0006368">
    <property type="term" value="P:transcription elongation by RNA polymerase II"/>
    <property type="evidence" value="ECO:0007669"/>
    <property type="project" value="TreeGrafter"/>
</dbReference>
<dbReference type="Proteomes" id="UP000317494">
    <property type="component" value="Unassembled WGS sequence"/>
</dbReference>
<feature type="compositionally biased region" description="Basic and acidic residues" evidence="11">
    <location>
        <begin position="468"/>
        <end position="483"/>
    </location>
</feature>
<dbReference type="InterPro" id="IPR013953">
    <property type="entry name" value="FACT_SPT16_M"/>
</dbReference>
<comment type="caution">
    <text evidence="16">The sequence shown here is derived from an EMBL/GenBank/DDBJ whole genome shotgun (WGS) entry which is preliminary data.</text>
</comment>
<dbReference type="GO" id="GO:0035101">
    <property type="term" value="C:FACT complex"/>
    <property type="evidence" value="ECO:0007669"/>
    <property type="project" value="UniProtKB-UniRule"/>
</dbReference>
<name>A0A507DQS0_9FUNG</name>
<dbReference type="Pfam" id="PF14826">
    <property type="entry name" value="FACT-Spt16_Nlob"/>
    <property type="match status" value="1"/>
</dbReference>
<dbReference type="AlphaFoldDB" id="A0A507DQS0"/>
<keyword evidence="17" id="KW-1185">Reference proteome</keyword>
<feature type="region of interest" description="Disordered" evidence="11">
    <location>
        <begin position="443"/>
        <end position="487"/>
    </location>
</feature>
<evidence type="ECO:0000256" key="8">
    <source>
        <dbReference type="ARBA" id="ARBA00023204"/>
    </source>
</evidence>
<dbReference type="InterPro" id="IPR029148">
    <property type="entry name" value="FACT-SPT16_Nlobe"/>
</dbReference>
<evidence type="ECO:0000313" key="15">
    <source>
        <dbReference type="EMBL" id="TPX50526.1"/>
    </source>
</evidence>
<dbReference type="Pfam" id="PF00557">
    <property type="entry name" value="Peptidase_M24"/>
    <property type="match status" value="1"/>
</dbReference>
<proteinExistence type="inferred from homology"/>
<comment type="subcellular location">
    <subcellularLocation>
        <location evidence="10">Nucleus</location>
    </subcellularLocation>
    <subcellularLocation>
        <location evidence="10">Chromosome</location>
    </subcellularLocation>
</comment>
<dbReference type="Gene3D" id="3.90.230.10">
    <property type="entry name" value="Creatinase/methionine aminopeptidase superfamily"/>
    <property type="match status" value="1"/>
</dbReference>
<dbReference type="SUPFAM" id="SSF55920">
    <property type="entry name" value="Creatinase/aminopeptidase"/>
    <property type="match status" value="1"/>
</dbReference>
<dbReference type="EMBL" id="QEAM01000016">
    <property type="protein sequence ID" value="TPX50526.1"/>
    <property type="molecule type" value="Genomic_DNA"/>
</dbReference>
<evidence type="ECO:0000256" key="9">
    <source>
        <dbReference type="ARBA" id="ARBA00023242"/>
    </source>
</evidence>
<dbReference type="InterPro" id="IPR029149">
    <property type="entry name" value="Creatin/AminoP/Spt16_N"/>
</dbReference>
<evidence type="ECO:0000259" key="12">
    <source>
        <dbReference type="SMART" id="SM01285"/>
    </source>
</evidence>
<feature type="compositionally biased region" description="Low complexity" evidence="11">
    <location>
        <begin position="454"/>
        <end position="467"/>
    </location>
</feature>
<keyword evidence="3 10" id="KW-0235">DNA replication</keyword>
<dbReference type="FunFam" id="2.30.29.210:FF:000001">
    <property type="entry name" value="FACT complex subunit spt16"/>
    <property type="match status" value="1"/>
</dbReference>